<proteinExistence type="predicted"/>
<feature type="compositionally biased region" description="Acidic residues" evidence="1">
    <location>
        <begin position="170"/>
        <end position="185"/>
    </location>
</feature>
<sequence>MYGQAPPDNLLDVRTGGTSGRNPSSDYNSPRKVTCYGDGREECIGKKRLAFVQKYSSWTLDEWRRVLWTDEATFRVSDKKGKKVWRRKGSDPHDPKFTASLVKHPPSPHGVGSQTPANTSKTQKYTSPIALRPEKVRDLQSLLALMPQNAHPFYRSIIDAQAGDVNSTQDDGEHDNLDELLEYES</sequence>
<name>A0AAW0TCM7_SCYPA</name>
<feature type="region of interest" description="Disordered" evidence="1">
    <location>
        <begin position="85"/>
        <end position="124"/>
    </location>
</feature>
<dbReference type="Gene3D" id="3.30.420.10">
    <property type="entry name" value="Ribonuclease H-like superfamily/Ribonuclease H"/>
    <property type="match status" value="1"/>
</dbReference>
<protein>
    <submittedName>
        <fullName evidence="2">Uncharacterized protein</fullName>
    </submittedName>
</protein>
<feature type="compositionally biased region" description="Polar residues" evidence="1">
    <location>
        <begin position="112"/>
        <end position="124"/>
    </location>
</feature>
<dbReference type="InterPro" id="IPR036397">
    <property type="entry name" value="RNaseH_sf"/>
</dbReference>
<dbReference type="Proteomes" id="UP001487740">
    <property type="component" value="Unassembled WGS sequence"/>
</dbReference>
<organism evidence="2 3">
    <name type="scientific">Scylla paramamosain</name>
    <name type="common">Mud crab</name>
    <dbReference type="NCBI Taxonomy" id="85552"/>
    <lineage>
        <taxon>Eukaryota</taxon>
        <taxon>Metazoa</taxon>
        <taxon>Ecdysozoa</taxon>
        <taxon>Arthropoda</taxon>
        <taxon>Crustacea</taxon>
        <taxon>Multicrustacea</taxon>
        <taxon>Malacostraca</taxon>
        <taxon>Eumalacostraca</taxon>
        <taxon>Eucarida</taxon>
        <taxon>Decapoda</taxon>
        <taxon>Pleocyemata</taxon>
        <taxon>Brachyura</taxon>
        <taxon>Eubrachyura</taxon>
        <taxon>Portunoidea</taxon>
        <taxon>Portunidae</taxon>
        <taxon>Portuninae</taxon>
        <taxon>Scylla</taxon>
    </lineage>
</organism>
<feature type="region of interest" description="Disordered" evidence="1">
    <location>
        <begin position="164"/>
        <end position="185"/>
    </location>
</feature>
<evidence type="ECO:0000313" key="3">
    <source>
        <dbReference type="Proteomes" id="UP001487740"/>
    </source>
</evidence>
<reference evidence="2 3" key="1">
    <citation type="submission" date="2023-03" db="EMBL/GenBank/DDBJ databases">
        <title>High-quality genome of Scylla paramamosain provides insights in environmental adaptation.</title>
        <authorList>
            <person name="Zhang L."/>
        </authorList>
    </citation>
    <scope>NUCLEOTIDE SEQUENCE [LARGE SCALE GENOMIC DNA]</scope>
    <source>
        <strain evidence="2">LZ_2023a</strain>
        <tissue evidence="2">Muscle</tissue>
    </source>
</reference>
<evidence type="ECO:0000256" key="1">
    <source>
        <dbReference type="SAM" id="MobiDB-lite"/>
    </source>
</evidence>
<dbReference type="AlphaFoldDB" id="A0AAW0TCM7"/>
<keyword evidence="3" id="KW-1185">Reference proteome</keyword>
<evidence type="ECO:0000313" key="2">
    <source>
        <dbReference type="EMBL" id="KAK8385044.1"/>
    </source>
</evidence>
<accession>A0AAW0TCM7</accession>
<dbReference type="EMBL" id="JARAKH010000033">
    <property type="protein sequence ID" value="KAK8385044.1"/>
    <property type="molecule type" value="Genomic_DNA"/>
</dbReference>
<dbReference type="GO" id="GO:0003676">
    <property type="term" value="F:nucleic acid binding"/>
    <property type="evidence" value="ECO:0007669"/>
    <property type="project" value="InterPro"/>
</dbReference>
<gene>
    <name evidence="2" type="ORF">O3P69_012078</name>
</gene>
<feature type="region of interest" description="Disordered" evidence="1">
    <location>
        <begin position="1"/>
        <end position="32"/>
    </location>
</feature>
<comment type="caution">
    <text evidence="2">The sequence shown here is derived from an EMBL/GenBank/DDBJ whole genome shotgun (WGS) entry which is preliminary data.</text>
</comment>